<evidence type="ECO:0000256" key="2">
    <source>
        <dbReference type="SAM" id="Phobius"/>
    </source>
</evidence>
<dbReference type="Pfam" id="PF07596">
    <property type="entry name" value="SBP_bac_10"/>
    <property type="match status" value="1"/>
</dbReference>
<gene>
    <name evidence="4" type="ORF">B1R32_106162</name>
</gene>
<evidence type="ECO:0000313" key="5">
    <source>
        <dbReference type="Proteomes" id="UP000237684"/>
    </source>
</evidence>
<dbReference type="InterPro" id="IPR027558">
    <property type="entry name" value="Pre_pil_HX9DG_C"/>
</dbReference>
<organism evidence="4 5">
    <name type="scientific">Abditibacterium utsteinense</name>
    <dbReference type="NCBI Taxonomy" id="1960156"/>
    <lineage>
        <taxon>Bacteria</taxon>
        <taxon>Pseudomonadati</taxon>
        <taxon>Abditibacteriota</taxon>
        <taxon>Abditibacteriia</taxon>
        <taxon>Abditibacteriales</taxon>
        <taxon>Abditibacteriaceae</taxon>
        <taxon>Abditibacterium</taxon>
    </lineage>
</organism>
<evidence type="ECO:0000259" key="3">
    <source>
        <dbReference type="Pfam" id="PF07596"/>
    </source>
</evidence>
<dbReference type="PANTHER" id="PTHR30093">
    <property type="entry name" value="GENERAL SECRETION PATHWAY PROTEIN G"/>
    <property type="match status" value="1"/>
</dbReference>
<dbReference type="PROSITE" id="PS00409">
    <property type="entry name" value="PROKAR_NTER_METHYL"/>
    <property type="match status" value="1"/>
</dbReference>
<dbReference type="InterPro" id="IPR045584">
    <property type="entry name" value="Pilin-like"/>
</dbReference>
<keyword evidence="2" id="KW-0472">Membrane</keyword>
<accession>A0A2S8SU48</accession>
<feature type="domain" description="DUF1559" evidence="3">
    <location>
        <begin position="52"/>
        <end position="194"/>
    </location>
</feature>
<evidence type="ECO:0000256" key="1">
    <source>
        <dbReference type="SAM" id="MobiDB-lite"/>
    </source>
</evidence>
<comment type="caution">
    <text evidence="4">The sequence shown here is derived from an EMBL/GenBank/DDBJ whole genome shotgun (WGS) entry which is preliminary data.</text>
</comment>
<protein>
    <submittedName>
        <fullName evidence="4">Prepilin-type cleavage/methylation domain-containing protein</fullName>
    </submittedName>
</protein>
<dbReference type="AlphaFoldDB" id="A0A2S8SU48"/>
<feature type="region of interest" description="Disordered" evidence="1">
    <location>
        <begin position="271"/>
        <end position="292"/>
    </location>
</feature>
<dbReference type="EMBL" id="NIGF01000006">
    <property type="protein sequence ID" value="PQV64316.1"/>
    <property type="molecule type" value="Genomic_DNA"/>
</dbReference>
<feature type="transmembrane region" description="Helical" evidence="2">
    <location>
        <begin position="29"/>
        <end position="50"/>
    </location>
</feature>
<dbReference type="Proteomes" id="UP000237684">
    <property type="component" value="Unassembled WGS sequence"/>
</dbReference>
<evidence type="ECO:0000313" key="4">
    <source>
        <dbReference type="EMBL" id="PQV64316.1"/>
    </source>
</evidence>
<dbReference type="Gene3D" id="3.30.700.10">
    <property type="entry name" value="Glycoprotein, Type 4 Pilin"/>
    <property type="match status" value="1"/>
</dbReference>
<sequence length="292" mass="32515">MKTMFFSSPQKTSPQKISGTRTRSAGFTLIELLVVIAIIAILAAILFPVFGRARENARRSSCQSNLKQIGLGIMQYAQDYDEKYGMSEYGGGNSGIPQVQWYQAVQPYMKSGTQYGKGGVFQCPSYTSTSNDYAQSYGVHSALWPSYYDENNPAAVTHSMALIDSPADKVIVTEKGNSNSNFSYAFFASGEYYWTTGVGTPKGSKDDNDGIDLRVTDCDDTGSNRWECMAMPRYRHLGTSNMLFADGHVKAIVRGRVKWFTNIYIPKTSRPNVGQDSDQWKGERQGWYPWAS</sequence>
<dbReference type="InterPro" id="IPR012902">
    <property type="entry name" value="N_methyl_site"/>
</dbReference>
<proteinExistence type="predicted"/>
<dbReference type="SUPFAM" id="SSF54523">
    <property type="entry name" value="Pili subunits"/>
    <property type="match status" value="1"/>
</dbReference>
<reference evidence="4 5" key="1">
    <citation type="journal article" date="2018" name="Syst. Appl. Microbiol.">
        <title>Abditibacterium utsteinense sp. nov., the first cultivated member of candidate phylum FBP, isolated from ice-free Antarctic soil samples.</title>
        <authorList>
            <person name="Tahon G."/>
            <person name="Tytgat B."/>
            <person name="Lebbe L."/>
            <person name="Carlier A."/>
            <person name="Willems A."/>
        </authorList>
    </citation>
    <scope>NUCLEOTIDE SEQUENCE [LARGE SCALE GENOMIC DNA]</scope>
    <source>
        <strain evidence="4 5">LMG 29911</strain>
    </source>
</reference>
<dbReference type="OrthoDB" id="9799033at2"/>
<dbReference type="PANTHER" id="PTHR30093:SF2">
    <property type="entry name" value="TYPE II SECRETION SYSTEM PROTEIN H"/>
    <property type="match status" value="1"/>
</dbReference>
<dbReference type="Pfam" id="PF07963">
    <property type="entry name" value="N_methyl"/>
    <property type="match status" value="1"/>
</dbReference>
<keyword evidence="5" id="KW-1185">Reference proteome</keyword>
<keyword evidence="2" id="KW-0812">Transmembrane</keyword>
<keyword evidence="2" id="KW-1133">Transmembrane helix</keyword>
<dbReference type="InterPro" id="IPR011453">
    <property type="entry name" value="DUF1559"/>
</dbReference>
<dbReference type="InParanoid" id="A0A2S8SU48"/>
<name>A0A2S8SU48_9BACT</name>
<dbReference type="NCBIfam" id="TIGR02532">
    <property type="entry name" value="IV_pilin_GFxxxE"/>
    <property type="match status" value="1"/>
</dbReference>
<dbReference type="NCBIfam" id="TIGR04294">
    <property type="entry name" value="pre_pil_HX9DG"/>
    <property type="match status" value="1"/>
</dbReference>